<accession>A0A6A4W0X1</accession>
<evidence type="ECO:0000313" key="1">
    <source>
        <dbReference type="EMBL" id="KAF0300125.1"/>
    </source>
</evidence>
<sequence>MAVLEFVQTCVEKGVLPCYFWMEINLLGSLTAEERAEMAESLRNMRSMLVPVLNLYIHQAVLGISVTPGQNPNIYSTLTDVDCLAIACASFSKFCADRLHRAAYEHYREAALLEHSLGVSRLPLAAQLHLVSVTRRPLPDGSAHLIHAIASLPPGAGAIFPLHHVLGADGGEFWGLELTWFFQEGIRQQAVPYLTQLEAALEVQYRLPPEARVADLPAELIRPLRLLTAQQLCGLYVRRPRLLLTLLGLEQHRVIPHNMA</sequence>
<protein>
    <submittedName>
        <fullName evidence="1">Uncharacterized protein</fullName>
    </submittedName>
</protein>
<comment type="caution">
    <text evidence="1">The sequence shown here is derived from an EMBL/GenBank/DDBJ whole genome shotgun (WGS) entry which is preliminary data.</text>
</comment>
<proteinExistence type="predicted"/>
<name>A0A6A4W0X1_AMPAM</name>
<reference evidence="1 2" key="1">
    <citation type="submission" date="2019-07" db="EMBL/GenBank/DDBJ databases">
        <title>Draft genome assembly of a fouling barnacle, Amphibalanus amphitrite (Darwin, 1854): The first reference genome for Thecostraca.</title>
        <authorList>
            <person name="Kim W."/>
        </authorList>
    </citation>
    <scope>NUCLEOTIDE SEQUENCE [LARGE SCALE GENOMIC DNA]</scope>
    <source>
        <strain evidence="1">SNU_AA5</strain>
        <tissue evidence="1">Soma without cirri and trophi</tissue>
    </source>
</reference>
<dbReference type="Proteomes" id="UP000440578">
    <property type="component" value="Unassembled WGS sequence"/>
</dbReference>
<dbReference type="Gene3D" id="1.10.1410.40">
    <property type="match status" value="1"/>
</dbReference>
<dbReference type="EMBL" id="VIIS01001290">
    <property type="protein sequence ID" value="KAF0300125.1"/>
    <property type="molecule type" value="Genomic_DNA"/>
</dbReference>
<keyword evidence="2" id="KW-1185">Reference proteome</keyword>
<gene>
    <name evidence="1" type="ORF">FJT64_027302</name>
</gene>
<organism evidence="1 2">
    <name type="scientific">Amphibalanus amphitrite</name>
    <name type="common">Striped barnacle</name>
    <name type="synonym">Balanus amphitrite</name>
    <dbReference type="NCBI Taxonomy" id="1232801"/>
    <lineage>
        <taxon>Eukaryota</taxon>
        <taxon>Metazoa</taxon>
        <taxon>Ecdysozoa</taxon>
        <taxon>Arthropoda</taxon>
        <taxon>Crustacea</taxon>
        <taxon>Multicrustacea</taxon>
        <taxon>Cirripedia</taxon>
        <taxon>Thoracica</taxon>
        <taxon>Thoracicalcarea</taxon>
        <taxon>Balanomorpha</taxon>
        <taxon>Balanoidea</taxon>
        <taxon>Balanidae</taxon>
        <taxon>Amphibalaninae</taxon>
        <taxon>Amphibalanus</taxon>
    </lineage>
</organism>
<evidence type="ECO:0000313" key="2">
    <source>
        <dbReference type="Proteomes" id="UP000440578"/>
    </source>
</evidence>
<dbReference type="AlphaFoldDB" id="A0A6A4W0X1"/>